<evidence type="ECO:0000313" key="1">
    <source>
        <dbReference type="EMBL" id="TLS68753.1"/>
    </source>
</evidence>
<reference evidence="1 2" key="1">
    <citation type="journal article" date="2019" name="Appl. Environ. Microbiol.">
        <title>Environmental Evidence and Genomic Insight of Iron-oxidizing Bacteria Preference Towards More Corrosion Resistant Stainless Steel at Higher Salinities.</title>
        <authorList>
            <person name="Garrison C.E."/>
            <person name="Price K.A."/>
            <person name="Field E.K."/>
        </authorList>
    </citation>
    <scope>NUCLEOTIDE SEQUENCE [LARGE SCALE GENOMIC DNA]</scope>
    <source>
        <strain evidence="1 2">P3</strain>
    </source>
</reference>
<name>A0A5R9GX65_9PROT</name>
<evidence type="ECO:0008006" key="3">
    <source>
        <dbReference type="Google" id="ProtNLM"/>
    </source>
</evidence>
<dbReference type="EMBL" id="VBRY01000002">
    <property type="protein sequence ID" value="TLS68753.1"/>
    <property type="molecule type" value="Genomic_DNA"/>
</dbReference>
<accession>A0A5R9GX65</accession>
<proteinExistence type="predicted"/>
<sequence>MKILIAHGSSDATHAKQVRMLAESVSNLIGEEVRAAFLSDERLPAGSVVLPLFLGAGKHLSEDVPALVAASGATLLPSLNEYAEQLVTMACNQLTRESTRIHALFAIYRYSGFEPLVAAIHSANSRCSLVATASLHSEPSLTSVLNRWQSDGVGPITVQPMLLFGGHTLGRLQAMIEDASATDVLLAPVLSECDGFAALIAGCLQAQS</sequence>
<evidence type="ECO:0000313" key="2">
    <source>
        <dbReference type="Proteomes" id="UP000306585"/>
    </source>
</evidence>
<dbReference type="SUPFAM" id="SSF53800">
    <property type="entry name" value="Chelatase"/>
    <property type="match status" value="1"/>
</dbReference>
<dbReference type="AlphaFoldDB" id="A0A5R9GX65"/>
<keyword evidence="2" id="KW-1185">Reference proteome</keyword>
<comment type="caution">
    <text evidence="1">The sequence shown here is derived from an EMBL/GenBank/DDBJ whole genome shotgun (WGS) entry which is preliminary data.</text>
</comment>
<dbReference type="RefSeq" id="WP_138238372.1">
    <property type="nucleotide sequence ID" value="NZ_VBRY01000002.1"/>
</dbReference>
<dbReference type="Proteomes" id="UP000306585">
    <property type="component" value="Unassembled WGS sequence"/>
</dbReference>
<organism evidence="1 2">
    <name type="scientific">Mariprofundus erugo</name>
    <dbReference type="NCBI Taxonomy" id="2528639"/>
    <lineage>
        <taxon>Bacteria</taxon>
        <taxon>Pseudomonadati</taxon>
        <taxon>Pseudomonadota</taxon>
        <taxon>Candidatius Mariprofundia</taxon>
        <taxon>Mariprofundales</taxon>
        <taxon>Mariprofundaceae</taxon>
        <taxon>Mariprofundus</taxon>
    </lineage>
</organism>
<dbReference type="Gene3D" id="3.40.50.1400">
    <property type="match status" value="2"/>
</dbReference>
<gene>
    <name evidence="1" type="ORF">FEF65_03390</name>
</gene>
<protein>
    <recommendedName>
        <fullName evidence="3">Cobalamin biosynthesis protein CbiX</fullName>
    </recommendedName>
</protein>